<feature type="transmembrane region" description="Helical" evidence="9">
    <location>
        <begin position="56"/>
        <end position="73"/>
    </location>
</feature>
<dbReference type="PANTHER" id="PTHR34295:SF4">
    <property type="entry name" value="BIOTIN TRANSPORTER BIOY-RELATED"/>
    <property type="match status" value="1"/>
</dbReference>
<dbReference type="InterPro" id="IPR003784">
    <property type="entry name" value="BioY"/>
</dbReference>
<feature type="transmembrane region" description="Helical" evidence="9">
    <location>
        <begin position="79"/>
        <end position="102"/>
    </location>
</feature>
<reference evidence="10 11" key="1">
    <citation type="journal article" date="2015" name="Genome Announc.">
        <title>Expanding the biotechnology potential of lactobacilli through comparative genomics of 213 strains and associated genera.</title>
        <authorList>
            <person name="Sun Z."/>
            <person name="Harris H.M."/>
            <person name="McCann A."/>
            <person name="Guo C."/>
            <person name="Argimon S."/>
            <person name="Zhang W."/>
            <person name="Yang X."/>
            <person name="Jeffery I.B."/>
            <person name="Cooney J.C."/>
            <person name="Kagawa T.F."/>
            <person name="Liu W."/>
            <person name="Song Y."/>
            <person name="Salvetti E."/>
            <person name="Wrobel A."/>
            <person name="Rasinkangas P."/>
            <person name="Parkhill J."/>
            <person name="Rea M.C."/>
            <person name="O'Sullivan O."/>
            <person name="Ritari J."/>
            <person name="Douillard F.P."/>
            <person name="Paul Ross R."/>
            <person name="Yang R."/>
            <person name="Briner A.E."/>
            <person name="Felis G.E."/>
            <person name="de Vos W.M."/>
            <person name="Barrangou R."/>
            <person name="Klaenhammer T.R."/>
            <person name="Caufield P.W."/>
            <person name="Cui Y."/>
            <person name="Zhang H."/>
            <person name="O'Toole P.W."/>
        </authorList>
    </citation>
    <scope>NUCLEOTIDE SEQUENCE [LARGE SCALE GENOMIC DNA]</scope>
    <source>
        <strain evidence="10 11">DSM 16634</strain>
    </source>
</reference>
<dbReference type="RefSeq" id="WP_025087406.1">
    <property type="nucleotide sequence ID" value="NZ_AZFT01000053.1"/>
</dbReference>
<evidence type="ECO:0000256" key="1">
    <source>
        <dbReference type="ARBA" id="ARBA00004651"/>
    </source>
</evidence>
<dbReference type="OrthoDB" id="9803495at2"/>
<accession>A0A0R1TR30</accession>
<comment type="similarity">
    <text evidence="2 8">Belongs to the BioY family.</text>
</comment>
<evidence type="ECO:0000256" key="8">
    <source>
        <dbReference type="PIRNR" id="PIRNR016661"/>
    </source>
</evidence>
<evidence type="ECO:0000256" key="2">
    <source>
        <dbReference type="ARBA" id="ARBA00010692"/>
    </source>
</evidence>
<feature type="transmembrane region" description="Helical" evidence="9">
    <location>
        <begin position="31"/>
        <end position="49"/>
    </location>
</feature>
<feature type="transmembrane region" description="Helical" evidence="9">
    <location>
        <begin position="5"/>
        <end position="25"/>
    </location>
</feature>
<gene>
    <name evidence="10" type="ORF">FC32_GL001155</name>
</gene>
<name>A0A0R1TR30_9LACO</name>
<sequence>MKNRLFYLSLSGVMLALLIICSQLTVPFFMIPLTLQTLAVGLIATLLPLNFALETILVYLLMGALGLPVFANFRGGISVFLSSTGGYLIGFICYVVACGLLLKQKSFSNILLANLVGATIQLLLGSLWLMIVSNLTLSQALLIGTVPFILPGLIKVLLVGMLGRPLSRQLQVKLKN</sequence>
<dbReference type="GO" id="GO:0015225">
    <property type="term" value="F:biotin transmembrane transporter activity"/>
    <property type="evidence" value="ECO:0007669"/>
    <property type="project" value="UniProtKB-UniRule"/>
</dbReference>
<dbReference type="PATRIC" id="fig|1423724.4.peg.1204"/>
<feature type="transmembrane region" description="Helical" evidence="9">
    <location>
        <begin position="137"/>
        <end position="158"/>
    </location>
</feature>
<evidence type="ECO:0000256" key="7">
    <source>
        <dbReference type="ARBA" id="ARBA00023136"/>
    </source>
</evidence>
<dbReference type="PANTHER" id="PTHR34295">
    <property type="entry name" value="BIOTIN TRANSPORTER BIOY"/>
    <property type="match status" value="1"/>
</dbReference>
<keyword evidence="4 8" id="KW-1003">Cell membrane</keyword>
<dbReference type="AlphaFoldDB" id="A0A0R1TR30"/>
<comment type="subcellular location">
    <subcellularLocation>
        <location evidence="1 8">Cell membrane</location>
        <topology evidence="1 8">Multi-pass membrane protein</topology>
    </subcellularLocation>
</comment>
<dbReference type="GO" id="GO:0005886">
    <property type="term" value="C:plasma membrane"/>
    <property type="evidence" value="ECO:0007669"/>
    <property type="project" value="UniProtKB-SubCell"/>
</dbReference>
<evidence type="ECO:0000256" key="5">
    <source>
        <dbReference type="ARBA" id="ARBA00022692"/>
    </source>
</evidence>
<comment type="caution">
    <text evidence="10">The sequence shown here is derived from an EMBL/GenBank/DDBJ whole genome shotgun (WGS) entry which is preliminary data.</text>
</comment>
<keyword evidence="3 8" id="KW-0813">Transport</keyword>
<keyword evidence="6 9" id="KW-1133">Transmembrane helix</keyword>
<evidence type="ECO:0000313" key="10">
    <source>
        <dbReference type="EMBL" id="KRL83887.1"/>
    </source>
</evidence>
<evidence type="ECO:0000313" key="11">
    <source>
        <dbReference type="Proteomes" id="UP000051324"/>
    </source>
</evidence>
<dbReference type="Gene3D" id="1.10.1760.20">
    <property type="match status" value="1"/>
</dbReference>
<evidence type="ECO:0000256" key="4">
    <source>
        <dbReference type="ARBA" id="ARBA00022475"/>
    </source>
</evidence>
<dbReference type="PIRSF" id="PIRSF016661">
    <property type="entry name" value="BioY"/>
    <property type="match status" value="1"/>
</dbReference>
<dbReference type="EMBL" id="AZFT01000053">
    <property type="protein sequence ID" value="KRL83887.1"/>
    <property type="molecule type" value="Genomic_DNA"/>
</dbReference>
<keyword evidence="7 8" id="KW-0472">Membrane</keyword>
<dbReference type="eggNOG" id="COG1268">
    <property type="taxonomic scope" value="Bacteria"/>
</dbReference>
<keyword evidence="5 9" id="KW-0812">Transmembrane</keyword>
<feature type="transmembrane region" description="Helical" evidence="9">
    <location>
        <begin position="109"/>
        <end position="131"/>
    </location>
</feature>
<dbReference type="Proteomes" id="UP000051324">
    <property type="component" value="Unassembled WGS sequence"/>
</dbReference>
<proteinExistence type="inferred from homology"/>
<organism evidence="10 11">
    <name type="scientific">Ligilactobacillus apodemi DSM 16634 = JCM 16172</name>
    <dbReference type="NCBI Taxonomy" id="1423724"/>
    <lineage>
        <taxon>Bacteria</taxon>
        <taxon>Bacillati</taxon>
        <taxon>Bacillota</taxon>
        <taxon>Bacilli</taxon>
        <taxon>Lactobacillales</taxon>
        <taxon>Lactobacillaceae</taxon>
        <taxon>Ligilactobacillus</taxon>
    </lineage>
</organism>
<evidence type="ECO:0000256" key="9">
    <source>
        <dbReference type="SAM" id="Phobius"/>
    </source>
</evidence>
<dbReference type="Pfam" id="PF02632">
    <property type="entry name" value="BioY"/>
    <property type="match status" value="1"/>
</dbReference>
<evidence type="ECO:0000256" key="6">
    <source>
        <dbReference type="ARBA" id="ARBA00022989"/>
    </source>
</evidence>
<dbReference type="STRING" id="1423724.FC32_GL001155"/>
<protein>
    <recommendedName>
        <fullName evidence="8">Biotin transporter</fullName>
    </recommendedName>
</protein>
<keyword evidence="11" id="KW-1185">Reference proteome</keyword>
<evidence type="ECO:0000256" key="3">
    <source>
        <dbReference type="ARBA" id="ARBA00022448"/>
    </source>
</evidence>